<dbReference type="PANTHER" id="PTHR30294">
    <property type="entry name" value="MEMBRANE COMPONENT OF ABC TRANSPORTER YHHJ-RELATED"/>
    <property type="match status" value="1"/>
</dbReference>
<sequence length="241" mass="26569">VSPVAYVVLAGFLLLCGWFFWVYLTQFSQMVTMYAQFQQPQMLEQMNLNDMVMAPLLQNMVIILLIMVPLITMRLFAEERANCTDELLLTSPIETLEITLGKFLGAGIFYLVLLGCTLVYAGILLYFGDPEVGTIVTGYLGLLLVGLSFIALGLFTSTLTSNQIVAAVSAFVILLLFFAIGWPASTVGETAGVVLGYLSLIEHFQPMTAGLVVSSDVIYFLSVIAFALFLSQRSLESLRWR</sequence>
<dbReference type="Pfam" id="PF12698">
    <property type="entry name" value="ABC2_membrane_3"/>
    <property type="match status" value="1"/>
</dbReference>
<feature type="transmembrane region" description="Helical" evidence="6">
    <location>
        <begin position="103"/>
        <end position="127"/>
    </location>
</feature>
<dbReference type="GO" id="GO:0005886">
    <property type="term" value="C:plasma membrane"/>
    <property type="evidence" value="ECO:0007669"/>
    <property type="project" value="UniProtKB-SubCell"/>
</dbReference>
<evidence type="ECO:0000256" key="1">
    <source>
        <dbReference type="ARBA" id="ARBA00004651"/>
    </source>
</evidence>
<dbReference type="PANTHER" id="PTHR30294:SF29">
    <property type="entry name" value="MULTIDRUG ABC TRANSPORTER PERMEASE YBHS-RELATED"/>
    <property type="match status" value="1"/>
</dbReference>
<gene>
    <name evidence="8" type="ORF">METZ01_LOCUS13365</name>
</gene>
<keyword evidence="4 6" id="KW-1133">Transmembrane helix</keyword>
<evidence type="ECO:0000256" key="2">
    <source>
        <dbReference type="ARBA" id="ARBA00022475"/>
    </source>
</evidence>
<dbReference type="InterPro" id="IPR051449">
    <property type="entry name" value="ABC-2_transporter_component"/>
</dbReference>
<evidence type="ECO:0000256" key="3">
    <source>
        <dbReference type="ARBA" id="ARBA00022692"/>
    </source>
</evidence>
<keyword evidence="2" id="KW-1003">Cell membrane</keyword>
<reference evidence="8" key="1">
    <citation type="submission" date="2018-05" db="EMBL/GenBank/DDBJ databases">
        <authorList>
            <person name="Lanie J.A."/>
            <person name="Ng W.-L."/>
            <person name="Kazmierczak K.M."/>
            <person name="Andrzejewski T.M."/>
            <person name="Davidsen T.M."/>
            <person name="Wayne K.J."/>
            <person name="Tettelin H."/>
            <person name="Glass J.I."/>
            <person name="Rusch D."/>
            <person name="Podicherti R."/>
            <person name="Tsui H.-C.T."/>
            <person name="Winkler M.E."/>
        </authorList>
    </citation>
    <scope>NUCLEOTIDE SEQUENCE</scope>
</reference>
<dbReference type="GO" id="GO:0140359">
    <property type="term" value="F:ABC-type transporter activity"/>
    <property type="evidence" value="ECO:0007669"/>
    <property type="project" value="InterPro"/>
</dbReference>
<name>A0A381P0V4_9ZZZZ</name>
<dbReference type="EMBL" id="UINC01000748">
    <property type="protein sequence ID" value="SUZ60511.1"/>
    <property type="molecule type" value="Genomic_DNA"/>
</dbReference>
<accession>A0A381P0V4</accession>
<evidence type="ECO:0000256" key="4">
    <source>
        <dbReference type="ARBA" id="ARBA00022989"/>
    </source>
</evidence>
<dbReference type="InterPro" id="IPR013525">
    <property type="entry name" value="ABC2_TM"/>
</dbReference>
<keyword evidence="5 6" id="KW-0472">Membrane</keyword>
<evidence type="ECO:0000313" key="8">
    <source>
        <dbReference type="EMBL" id="SUZ60511.1"/>
    </source>
</evidence>
<evidence type="ECO:0000259" key="7">
    <source>
        <dbReference type="Pfam" id="PF12698"/>
    </source>
</evidence>
<proteinExistence type="predicted"/>
<feature type="transmembrane region" description="Helical" evidence="6">
    <location>
        <begin position="5"/>
        <end position="24"/>
    </location>
</feature>
<feature type="transmembrane region" description="Helical" evidence="6">
    <location>
        <begin position="164"/>
        <end position="184"/>
    </location>
</feature>
<evidence type="ECO:0000256" key="5">
    <source>
        <dbReference type="ARBA" id="ARBA00023136"/>
    </source>
</evidence>
<keyword evidence="3 6" id="KW-0812">Transmembrane</keyword>
<feature type="transmembrane region" description="Helical" evidence="6">
    <location>
        <begin position="204"/>
        <end position="231"/>
    </location>
</feature>
<organism evidence="8">
    <name type="scientific">marine metagenome</name>
    <dbReference type="NCBI Taxonomy" id="408172"/>
    <lineage>
        <taxon>unclassified sequences</taxon>
        <taxon>metagenomes</taxon>
        <taxon>ecological metagenomes</taxon>
    </lineage>
</organism>
<comment type="subcellular location">
    <subcellularLocation>
        <location evidence="1">Cell membrane</location>
        <topology evidence="1">Multi-pass membrane protein</topology>
    </subcellularLocation>
</comment>
<feature type="non-terminal residue" evidence="8">
    <location>
        <position position="1"/>
    </location>
</feature>
<feature type="transmembrane region" description="Helical" evidence="6">
    <location>
        <begin position="52"/>
        <end position="71"/>
    </location>
</feature>
<feature type="domain" description="ABC-2 type transporter transmembrane" evidence="7">
    <location>
        <begin position="54"/>
        <end position="213"/>
    </location>
</feature>
<evidence type="ECO:0000256" key="6">
    <source>
        <dbReference type="SAM" id="Phobius"/>
    </source>
</evidence>
<dbReference type="AlphaFoldDB" id="A0A381P0V4"/>
<protein>
    <recommendedName>
        <fullName evidence="7">ABC-2 type transporter transmembrane domain-containing protein</fullName>
    </recommendedName>
</protein>
<feature type="transmembrane region" description="Helical" evidence="6">
    <location>
        <begin position="139"/>
        <end position="157"/>
    </location>
</feature>